<dbReference type="AlphaFoldDB" id="A0A9E7K063"/>
<reference evidence="1" key="1">
    <citation type="submission" date="2022-05" db="EMBL/GenBank/DDBJ databases">
        <title>The Musa troglodytarum L. genome provides insights into the mechanism of non-climacteric behaviour and enrichment of carotenoids.</title>
        <authorList>
            <person name="Wang J."/>
        </authorList>
    </citation>
    <scope>NUCLEOTIDE SEQUENCE</scope>
    <source>
        <tissue evidence="1">Leaf</tissue>
    </source>
</reference>
<organism evidence="1 2">
    <name type="scientific">Musa troglodytarum</name>
    <name type="common">fe'i banana</name>
    <dbReference type="NCBI Taxonomy" id="320322"/>
    <lineage>
        <taxon>Eukaryota</taxon>
        <taxon>Viridiplantae</taxon>
        <taxon>Streptophyta</taxon>
        <taxon>Embryophyta</taxon>
        <taxon>Tracheophyta</taxon>
        <taxon>Spermatophyta</taxon>
        <taxon>Magnoliopsida</taxon>
        <taxon>Liliopsida</taxon>
        <taxon>Zingiberales</taxon>
        <taxon>Musaceae</taxon>
        <taxon>Musa</taxon>
    </lineage>
</organism>
<accession>A0A9E7K063</accession>
<gene>
    <name evidence="1" type="ORF">MUK42_15993</name>
</gene>
<keyword evidence="2" id="KW-1185">Reference proteome</keyword>
<proteinExistence type="predicted"/>
<sequence>MLECTHHLVVFNANSRGAYESLAGARVVRLRDHPRQVPYGGRRHARAEAAARRFLGARLVERREHHRQQKPAPAPLPELLRPRPCRSPVRLLLAAPGRRQGCLCGPPADPRPARRSGGVGADPRGFPVHGQEQLRGLLPVGRPLAGERRGGCPTPVLVQHLGPVFVGRRNPRKRCRRLLVHGCRTLLLPGRRRNRALLRTVVHLHRLMVQQHVFYVTEEKRTPLL</sequence>
<dbReference type="EMBL" id="CP097506">
    <property type="protein sequence ID" value="URD99763.1"/>
    <property type="molecule type" value="Genomic_DNA"/>
</dbReference>
<dbReference type="Proteomes" id="UP001055439">
    <property type="component" value="Chromosome 4"/>
</dbReference>
<name>A0A9E7K063_9LILI</name>
<evidence type="ECO:0000313" key="1">
    <source>
        <dbReference type="EMBL" id="URD99763.1"/>
    </source>
</evidence>
<protein>
    <submittedName>
        <fullName evidence="1">Uncharacterized protein</fullName>
    </submittedName>
</protein>
<evidence type="ECO:0000313" key="2">
    <source>
        <dbReference type="Proteomes" id="UP001055439"/>
    </source>
</evidence>